<feature type="region of interest" description="Disordered" evidence="11">
    <location>
        <begin position="1"/>
        <end position="35"/>
    </location>
</feature>
<feature type="binding site" evidence="10">
    <location>
        <position position="300"/>
    </location>
    <ligand>
        <name>S-adenosyl-L-methionine</name>
        <dbReference type="ChEBI" id="CHEBI:59789"/>
    </ligand>
</feature>
<dbReference type="EMBL" id="BMAR01000001">
    <property type="protein sequence ID" value="GFR40969.1"/>
    <property type="molecule type" value="Genomic_DNA"/>
</dbReference>
<evidence type="ECO:0000256" key="11">
    <source>
        <dbReference type="SAM" id="MobiDB-lite"/>
    </source>
</evidence>
<evidence type="ECO:0000256" key="6">
    <source>
        <dbReference type="ARBA" id="ARBA00022691"/>
    </source>
</evidence>
<dbReference type="GO" id="GO:0000049">
    <property type="term" value="F:tRNA binding"/>
    <property type="evidence" value="ECO:0007669"/>
    <property type="project" value="UniProtKB-KW"/>
</dbReference>
<keyword evidence="14" id="KW-1185">Reference proteome</keyword>
<dbReference type="PROSITE" id="PS01153">
    <property type="entry name" value="NOL1_NOP2_SUN"/>
    <property type="match status" value="1"/>
</dbReference>
<dbReference type="PRINTS" id="PR02008">
    <property type="entry name" value="RCMTFAMILY"/>
</dbReference>
<comment type="subcellular location">
    <subcellularLocation>
        <location evidence="1">Nucleus</location>
    </subcellularLocation>
</comment>
<evidence type="ECO:0000256" key="9">
    <source>
        <dbReference type="ARBA" id="ARBA00023242"/>
    </source>
</evidence>
<dbReference type="Pfam" id="PF01189">
    <property type="entry name" value="Methyltr_RsmB-F"/>
    <property type="match status" value="2"/>
</dbReference>
<dbReference type="PRINTS" id="PR02011">
    <property type="entry name" value="RCMTNCL1"/>
</dbReference>
<evidence type="ECO:0000256" key="2">
    <source>
        <dbReference type="ARBA" id="ARBA00007494"/>
    </source>
</evidence>
<dbReference type="PANTHER" id="PTHR22808:SF1">
    <property type="entry name" value="RNA CYTOSINE-C(5)-METHYLTRANSFERASE NSUN2-RELATED"/>
    <property type="match status" value="1"/>
</dbReference>
<comment type="caution">
    <text evidence="13">The sequence shown here is derived from an EMBL/GenBank/DDBJ whole genome shotgun (WGS) entry which is preliminary data.</text>
</comment>
<dbReference type="InterPro" id="IPR023267">
    <property type="entry name" value="RCMT"/>
</dbReference>
<dbReference type="GO" id="GO:0030488">
    <property type="term" value="P:tRNA methylation"/>
    <property type="evidence" value="ECO:0007669"/>
    <property type="project" value="UniProtKB-ARBA"/>
</dbReference>
<feature type="compositionally biased region" description="Low complexity" evidence="11">
    <location>
        <begin position="254"/>
        <end position="275"/>
    </location>
</feature>
<evidence type="ECO:0000256" key="7">
    <source>
        <dbReference type="ARBA" id="ARBA00022694"/>
    </source>
</evidence>
<keyword evidence="6 10" id="KW-0949">S-adenosyl-L-methionine</keyword>
<dbReference type="Gene3D" id="3.40.50.150">
    <property type="entry name" value="Vaccinia Virus protein VP39"/>
    <property type="match status" value="1"/>
</dbReference>
<dbReference type="InterPro" id="IPR023270">
    <property type="entry name" value="RCMT_NCL1"/>
</dbReference>
<dbReference type="InterPro" id="IPR018314">
    <property type="entry name" value="RsmB/NOL1/NOP2-like_CS"/>
</dbReference>
<evidence type="ECO:0000259" key="12">
    <source>
        <dbReference type="PROSITE" id="PS51686"/>
    </source>
</evidence>
<keyword evidence="3" id="KW-0820">tRNA-binding</keyword>
<comment type="similarity">
    <text evidence="2 10">Belongs to the class I-like SAM-binding methyltransferase superfamily. RsmB/NOP family.</text>
</comment>
<keyword evidence="4 10" id="KW-0489">Methyltransferase</keyword>
<feature type="region of interest" description="Disordered" evidence="11">
    <location>
        <begin position="246"/>
        <end position="275"/>
    </location>
</feature>
<dbReference type="InterPro" id="IPR049560">
    <property type="entry name" value="MeTrfase_RsmB-F_NOP2_cat"/>
</dbReference>
<organism evidence="13 14">
    <name type="scientific">Astrephomene gubernaculifera</name>
    <dbReference type="NCBI Taxonomy" id="47775"/>
    <lineage>
        <taxon>Eukaryota</taxon>
        <taxon>Viridiplantae</taxon>
        <taxon>Chlorophyta</taxon>
        <taxon>core chlorophytes</taxon>
        <taxon>Chlorophyceae</taxon>
        <taxon>CS clade</taxon>
        <taxon>Chlamydomonadales</taxon>
        <taxon>Astrephomenaceae</taxon>
        <taxon>Astrephomene</taxon>
    </lineage>
</organism>
<proteinExistence type="inferred from homology"/>
<protein>
    <recommendedName>
        <fullName evidence="12">SAM-dependent MTase RsmB/NOP-type domain-containing protein</fullName>
    </recommendedName>
</protein>
<evidence type="ECO:0000256" key="5">
    <source>
        <dbReference type="ARBA" id="ARBA00022679"/>
    </source>
</evidence>
<feature type="binding site" evidence="10">
    <location>
        <begin position="183"/>
        <end position="189"/>
    </location>
    <ligand>
        <name>S-adenosyl-L-methionine</name>
        <dbReference type="ChEBI" id="CHEBI:59789"/>
    </ligand>
</feature>
<feature type="compositionally biased region" description="Basic and acidic residues" evidence="11">
    <location>
        <begin position="26"/>
        <end position="35"/>
    </location>
</feature>
<evidence type="ECO:0000256" key="3">
    <source>
        <dbReference type="ARBA" id="ARBA00022555"/>
    </source>
</evidence>
<evidence type="ECO:0000256" key="8">
    <source>
        <dbReference type="ARBA" id="ARBA00022884"/>
    </source>
</evidence>
<feature type="active site" description="Nucleophile" evidence="10">
    <location>
        <position position="353"/>
    </location>
</feature>
<evidence type="ECO:0000313" key="13">
    <source>
        <dbReference type="EMBL" id="GFR40969.1"/>
    </source>
</evidence>
<dbReference type="GO" id="GO:0005634">
    <property type="term" value="C:nucleus"/>
    <property type="evidence" value="ECO:0007669"/>
    <property type="project" value="UniProtKB-SubCell"/>
</dbReference>
<dbReference type="AlphaFoldDB" id="A0AAD3HGZ2"/>
<keyword evidence="8 10" id="KW-0694">RNA-binding</keyword>
<accession>A0AAD3HGZ2</accession>
<dbReference type="PROSITE" id="PS51686">
    <property type="entry name" value="SAM_MT_RSMB_NOP"/>
    <property type="match status" value="1"/>
</dbReference>
<dbReference type="PANTHER" id="PTHR22808">
    <property type="entry name" value="NCL1 YEAST -RELATED NOL1/NOP2/FMU SUN DOMAIN-CONTAINING"/>
    <property type="match status" value="1"/>
</dbReference>
<keyword evidence="7" id="KW-0819">tRNA processing</keyword>
<evidence type="ECO:0000256" key="10">
    <source>
        <dbReference type="PROSITE-ProRule" id="PRU01023"/>
    </source>
</evidence>
<evidence type="ECO:0000256" key="4">
    <source>
        <dbReference type="ARBA" id="ARBA00022603"/>
    </source>
</evidence>
<evidence type="ECO:0000256" key="1">
    <source>
        <dbReference type="ARBA" id="ARBA00004123"/>
    </source>
</evidence>
<sequence length="461" mass="51067">MGRGQKRSWGGGGGRGGGRGGNSWQQDKRPKKDYLGRDDLHNAAFEEYYKAQEIVPEGEWAAFLATLRRPLPVTFRINGSGKFADHLRDKLKHDFFAKLSGEELTVDGEPVTAPRQLPWYPHGYAWQLEFSRNQLRKLPLLAAIHDFVKHANDAGSISRQEAVSMVPPLFLDVQPQHRVLDMCAAPGSKTFQLLEALHAGSRPGQTPAGLVVANDADFMRCNLLTHQTKRVCSPCLMVTNHDASRFPTHLAGVPPQQQPQQQQQQPQDAGVVGAEAGATAAAAAAKPQRVEVRFDRILADVPCSGDGTLRKSPDIWRRWNISGGNGLHSMQLRIAMHGAKLLEVGGRMVYSTCTFNPVEDEAVVAELLLRCGGALELVDVADCLPELRRMPGKTHWKVRDRNRFYDSWEEAREVGFKLEASMFSSPEKAALPLHRCMRFLPHHGDTGGFFVAVLRKVAELP</sequence>
<dbReference type="InterPro" id="IPR029063">
    <property type="entry name" value="SAM-dependent_MTases_sf"/>
</dbReference>
<name>A0AAD3HGZ2_9CHLO</name>
<reference evidence="13 14" key="1">
    <citation type="journal article" date="2021" name="Sci. Rep.">
        <title>Genome sequencing of the multicellular alga Astrephomene provides insights into convergent evolution of germ-soma differentiation.</title>
        <authorList>
            <person name="Yamashita S."/>
            <person name="Yamamoto K."/>
            <person name="Matsuzaki R."/>
            <person name="Suzuki S."/>
            <person name="Yamaguchi H."/>
            <person name="Hirooka S."/>
            <person name="Minakuchi Y."/>
            <person name="Miyagishima S."/>
            <person name="Kawachi M."/>
            <person name="Toyoda A."/>
            <person name="Nozaki H."/>
        </authorList>
    </citation>
    <scope>NUCLEOTIDE SEQUENCE [LARGE SCALE GENOMIC DNA]</scope>
    <source>
        <strain evidence="13 14">NIES-4017</strain>
    </source>
</reference>
<feature type="binding site" evidence="10">
    <location>
        <position position="215"/>
    </location>
    <ligand>
        <name>S-adenosyl-L-methionine</name>
        <dbReference type="ChEBI" id="CHEBI:59789"/>
    </ligand>
</feature>
<keyword evidence="9" id="KW-0539">Nucleus</keyword>
<feature type="non-terminal residue" evidence="13">
    <location>
        <position position="1"/>
    </location>
</feature>
<feature type="compositionally biased region" description="Gly residues" evidence="11">
    <location>
        <begin position="7"/>
        <end position="21"/>
    </location>
</feature>
<dbReference type="SUPFAM" id="SSF53335">
    <property type="entry name" value="S-adenosyl-L-methionine-dependent methyltransferases"/>
    <property type="match status" value="1"/>
</dbReference>
<feature type="binding site" evidence="10">
    <location>
        <position position="242"/>
    </location>
    <ligand>
        <name>S-adenosyl-L-methionine</name>
        <dbReference type="ChEBI" id="CHEBI:59789"/>
    </ligand>
</feature>
<evidence type="ECO:0000313" key="14">
    <source>
        <dbReference type="Proteomes" id="UP001054857"/>
    </source>
</evidence>
<dbReference type="GO" id="GO:0016428">
    <property type="term" value="F:tRNA (cytidine-5-)-methyltransferase activity"/>
    <property type="evidence" value="ECO:0007669"/>
    <property type="project" value="InterPro"/>
</dbReference>
<keyword evidence="5 10" id="KW-0808">Transferase</keyword>
<gene>
    <name evidence="13" type="ORF">Agub_g1633</name>
</gene>
<feature type="domain" description="SAM-dependent MTase RsmB/NOP-type" evidence="12">
    <location>
        <begin position="63"/>
        <end position="457"/>
    </location>
</feature>
<dbReference type="InterPro" id="IPR001678">
    <property type="entry name" value="MeTrfase_RsmB-F_NOP2_dom"/>
</dbReference>
<dbReference type="Proteomes" id="UP001054857">
    <property type="component" value="Unassembled WGS sequence"/>
</dbReference>